<feature type="non-terminal residue" evidence="2">
    <location>
        <position position="1"/>
    </location>
</feature>
<feature type="region of interest" description="Disordered" evidence="1">
    <location>
        <begin position="30"/>
        <end position="69"/>
    </location>
</feature>
<dbReference type="EMBL" id="JAHRHJ020000005">
    <property type="protein sequence ID" value="KAH9315367.1"/>
    <property type="molecule type" value="Genomic_DNA"/>
</dbReference>
<organism evidence="2 3">
    <name type="scientific">Taxus chinensis</name>
    <name type="common">Chinese yew</name>
    <name type="synonym">Taxus wallichiana var. chinensis</name>
    <dbReference type="NCBI Taxonomy" id="29808"/>
    <lineage>
        <taxon>Eukaryota</taxon>
        <taxon>Viridiplantae</taxon>
        <taxon>Streptophyta</taxon>
        <taxon>Embryophyta</taxon>
        <taxon>Tracheophyta</taxon>
        <taxon>Spermatophyta</taxon>
        <taxon>Pinopsida</taxon>
        <taxon>Pinidae</taxon>
        <taxon>Conifers II</taxon>
        <taxon>Cupressales</taxon>
        <taxon>Taxaceae</taxon>
        <taxon>Taxus</taxon>
    </lineage>
</organism>
<sequence>QAKFVTTGEEFRRAMEPVDLIKRIKELQLESESTSQNQVQKKVSRKNNAAEISKRLNDLRASTDQNSQK</sequence>
<protein>
    <submittedName>
        <fullName evidence="2">Uncharacterized protein</fullName>
    </submittedName>
</protein>
<name>A0AA38LCB4_TAXCH</name>
<reference evidence="2 3" key="1">
    <citation type="journal article" date="2021" name="Nat. Plants">
        <title>The Taxus genome provides insights into paclitaxel biosynthesis.</title>
        <authorList>
            <person name="Xiong X."/>
            <person name="Gou J."/>
            <person name="Liao Q."/>
            <person name="Li Y."/>
            <person name="Zhou Q."/>
            <person name="Bi G."/>
            <person name="Li C."/>
            <person name="Du R."/>
            <person name="Wang X."/>
            <person name="Sun T."/>
            <person name="Guo L."/>
            <person name="Liang H."/>
            <person name="Lu P."/>
            <person name="Wu Y."/>
            <person name="Zhang Z."/>
            <person name="Ro D.K."/>
            <person name="Shang Y."/>
            <person name="Huang S."/>
            <person name="Yan J."/>
        </authorList>
    </citation>
    <scope>NUCLEOTIDE SEQUENCE [LARGE SCALE GENOMIC DNA]</scope>
    <source>
        <strain evidence="2">Ta-2019</strain>
    </source>
</reference>
<comment type="caution">
    <text evidence="2">The sequence shown here is derived from an EMBL/GenBank/DDBJ whole genome shotgun (WGS) entry which is preliminary data.</text>
</comment>
<keyword evidence="3" id="KW-1185">Reference proteome</keyword>
<dbReference type="AlphaFoldDB" id="A0AA38LCB4"/>
<evidence type="ECO:0000256" key="1">
    <source>
        <dbReference type="SAM" id="MobiDB-lite"/>
    </source>
</evidence>
<feature type="non-terminal residue" evidence="2">
    <location>
        <position position="69"/>
    </location>
</feature>
<dbReference type="Proteomes" id="UP000824469">
    <property type="component" value="Unassembled WGS sequence"/>
</dbReference>
<evidence type="ECO:0000313" key="2">
    <source>
        <dbReference type="EMBL" id="KAH9315367.1"/>
    </source>
</evidence>
<accession>A0AA38LCB4</accession>
<gene>
    <name evidence="2" type="ORF">KI387_023994</name>
</gene>
<feature type="compositionally biased region" description="Polar residues" evidence="1">
    <location>
        <begin position="60"/>
        <end position="69"/>
    </location>
</feature>
<proteinExistence type="predicted"/>
<evidence type="ECO:0000313" key="3">
    <source>
        <dbReference type="Proteomes" id="UP000824469"/>
    </source>
</evidence>
<feature type="compositionally biased region" description="Polar residues" evidence="1">
    <location>
        <begin position="30"/>
        <end position="41"/>
    </location>
</feature>